<gene>
    <name evidence="1" type="ORF">SAP269_02650</name>
</gene>
<dbReference type="RefSeq" id="WP_353306498.1">
    <property type="nucleotide sequence ID" value="NZ_AP028955.1"/>
</dbReference>
<proteinExistence type="predicted"/>
<evidence type="ECO:0000313" key="2">
    <source>
        <dbReference type="Proteomes" id="UP001473424"/>
    </source>
</evidence>
<organism evidence="1 2">
    <name type="scientific">Spiroplasma ixodetis</name>
    <dbReference type="NCBI Taxonomy" id="2141"/>
    <lineage>
        <taxon>Bacteria</taxon>
        <taxon>Bacillati</taxon>
        <taxon>Mycoplasmatota</taxon>
        <taxon>Mollicutes</taxon>
        <taxon>Entomoplasmatales</taxon>
        <taxon>Spiroplasmataceae</taxon>
        <taxon>Spiroplasma</taxon>
    </lineage>
</organism>
<dbReference type="EMBL" id="AP028955">
    <property type="protein sequence ID" value="BET37676.1"/>
    <property type="molecule type" value="Genomic_DNA"/>
</dbReference>
<sequence>MIFVKKYSIFKNKKSLAAKKLRFAEHNIYWKILSLYFDDNSLNGKRLYFYEYEQWANIFIEFANIKMN</sequence>
<protein>
    <submittedName>
        <fullName evidence="1">Uncharacterized protein</fullName>
    </submittedName>
</protein>
<dbReference type="Proteomes" id="UP001473424">
    <property type="component" value="Chromosome"/>
</dbReference>
<evidence type="ECO:0000313" key="1">
    <source>
        <dbReference type="EMBL" id="BET37676.1"/>
    </source>
</evidence>
<accession>A0ABM8JNF1</accession>
<reference evidence="2" key="1">
    <citation type="journal article" date="2024" name="FEMS Microbiol. Lett.">
        <title>Genomic insights into Spiroplasma endosymbionts that induce male-killing and protective phenotypes in the pea aphid.</title>
        <authorList>
            <person name="Arai H."/>
            <person name="Legeai F."/>
            <person name="Kageyama D."/>
            <person name="Sugio A."/>
            <person name="Simon J.C."/>
        </authorList>
    </citation>
    <scope>NUCLEOTIDE SEQUENCE [LARGE SCALE GENOMIC DNA]</scope>
    <source>
        <strain evidence="2">sAp269</strain>
    </source>
</reference>
<keyword evidence="2" id="KW-1185">Reference proteome</keyword>
<name>A0ABM8JNF1_9MOLU</name>